<dbReference type="VEuPathDB" id="FungiDB:AO090011000867"/>
<dbReference type="EMBL" id="AP007171">
    <property type="protein sequence ID" value="BAE65306.1"/>
    <property type="molecule type" value="Genomic_DNA"/>
</dbReference>
<organism evidence="3 4">
    <name type="scientific">Aspergillus oryzae (strain ATCC 42149 / RIB 40)</name>
    <name type="common">Yellow koji mold</name>
    <dbReference type="NCBI Taxonomy" id="510516"/>
    <lineage>
        <taxon>Eukaryota</taxon>
        <taxon>Fungi</taxon>
        <taxon>Dikarya</taxon>
        <taxon>Ascomycota</taxon>
        <taxon>Pezizomycotina</taxon>
        <taxon>Eurotiomycetes</taxon>
        <taxon>Eurotiomycetidae</taxon>
        <taxon>Eurotiales</taxon>
        <taxon>Aspergillaceae</taxon>
        <taxon>Aspergillus</taxon>
        <taxon>Aspergillus subgen. Circumdati</taxon>
    </lineage>
</organism>
<dbReference type="GeneID" id="5998542"/>
<reference evidence="3 4" key="1">
    <citation type="journal article" date="2005" name="Nature">
        <title>Genome sequencing and analysis of Aspergillus oryzae.</title>
        <authorList>
            <person name="Machida M."/>
            <person name="Asai K."/>
            <person name="Sano M."/>
            <person name="Tanaka T."/>
            <person name="Kumagai T."/>
            <person name="Terai G."/>
            <person name="Kusumoto K."/>
            <person name="Arima T."/>
            <person name="Akita O."/>
            <person name="Kashiwagi Y."/>
            <person name="Abe K."/>
            <person name="Gomi K."/>
            <person name="Horiuchi H."/>
            <person name="Kitamoto K."/>
            <person name="Kobayashi T."/>
            <person name="Takeuchi M."/>
            <person name="Denning D.W."/>
            <person name="Galagan J.E."/>
            <person name="Nierman W.C."/>
            <person name="Yu J."/>
            <person name="Archer D.B."/>
            <person name="Bennett J.W."/>
            <person name="Bhatnagar D."/>
            <person name="Cleveland T.E."/>
            <person name="Fedorova N.D."/>
            <person name="Gotoh O."/>
            <person name="Horikawa H."/>
            <person name="Hosoyama A."/>
            <person name="Ichinomiya M."/>
            <person name="Igarashi R."/>
            <person name="Iwashita K."/>
            <person name="Juvvadi P.R."/>
            <person name="Kato M."/>
            <person name="Kato Y."/>
            <person name="Kin T."/>
            <person name="Kokubun A."/>
            <person name="Maeda H."/>
            <person name="Maeyama N."/>
            <person name="Maruyama J."/>
            <person name="Nagasaki H."/>
            <person name="Nakajima T."/>
            <person name="Oda K."/>
            <person name="Okada K."/>
            <person name="Paulsen I."/>
            <person name="Sakamoto K."/>
            <person name="Sawano T."/>
            <person name="Takahashi M."/>
            <person name="Takase K."/>
            <person name="Terabayashi Y."/>
            <person name="Wortman J."/>
            <person name="Yamada O."/>
            <person name="Yamagata Y."/>
            <person name="Anazawa H."/>
            <person name="Hata Y."/>
            <person name="Koide Y."/>
            <person name="Komori T."/>
            <person name="Koyama Y."/>
            <person name="Minetoki T."/>
            <person name="Suharnan S."/>
            <person name="Tanaka A."/>
            <person name="Isono K."/>
            <person name="Kuhara S."/>
            <person name="Ogasawara N."/>
            <person name="Kikuchi H."/>
        </authorList>
    </citation>
    <scope>NUCLEOTIDE SEQUENCE [LARGE SCALE GENOMIC DNA]</scope>
    <source>
        <strain evidence="4">ATCC 42149 / RIB 40</strain>
    </source>
</reference>
<dbReference type="OMA" id="RFAKRWS"/>
<evidence type="ECO:0000259" key="2">
    <source>
        <dbReference type="PROSITE" id="PS51704"/>
    </source>
</evidence>
<dbReference type="Pfam" id="PF03009">
    <property type="entry name" value="GDPD"/>
    <property type="match status" value="1"/>
</dbReference>
<keyword evidence="4" id="KW-1185">Reference proteome</keyword>
<keyword evidence="1" id="KW-0378">Hydrolase</keyword>
<feature type="domain" description="GP-PDE" evidence="2">
    <location>
        <begin position="1"/>
        <end position="96"/>
    </location>
</feature>
<evidence type="ECO:0000256" key="1">
    <source>
        <dbReference type="ARBA" id="ARBA00022801"/>
    </source>
</evidence>
<dbReference type="GO" id="GO:0047389">
    <property type="term" value="F:glycerophosphocholine phosphodiesterase activity"/>
    <property type="evidence" value="ECO:0007669"/>
    <property type="project" value="TreeGrafter"/>
</dbReference>
<dbReference type="AlphaFoldDB" id="Q2TZF9"/>
<protein>
    <submittedName>
        <fullName evidence="3">DNA, SC011</fullName>
    </submittedName>
</protein>
<dbReference type="InterPro" id="IPR051578">
    <property type="entry name" value="GDPD"/>
</dbReference>
<evidence type="ECO:0000313" key="4">
    <source>
        <dbReference type="Proteomes" id="UP000006564"/>
    </source>
</evidence>
<dbReference type="GO" id="GO:0046475">
    <property type="term" value="P:glycerophospholipid catabolic process"/>
    <property type="evidence" value="ECO:0007669"/>
    <property type="project" value="TreeGrafter"/>
</dbReference>
<sequence>MFITNAGKPPVTDREMRAASIQSAVRFAKRWNLSGLVFASEALVMCPRLVRYVQRSGLICGSYGSQNNIPENAKTQAAAGIDIIMADRVGLIAMSLKGYQKQAKSQA</sequence>
<dbReference type="HOGENOM" id="CLU_2224356_0_0_1"/>
<dbReference type="STRING" id="510516.Q2TZF9"/>
<dbReference type="Proteomes" id="UP000006564">
    <property type="component" value="Chromosome 7"/>
</dbReference>
<accession>Q2TZF9</accession>
<dbReference type="PANTHER" id="PTHR22958:SF1">
    <property type="entry name" value="GLYCEROPHOSPHOCHOLINE PHOSPHODIESTERASE GPCPD1"/>
    <property type="match status" value="1"/>
</dbReference>
<dbReference type="KEGG" id="aor:AO090011000867"/>
<proteinExistence type="predicted"/>
<dbReference type="RefSeq" id="XP_023093677.1">
    <property type="nucleotide sequence ID" value="XM_023233143.1"/>
</dbReference>
<evidence type="ECO:0000313" key="3">
    <source>
        <dbReference type="EMBL" id="BAE65306.1"/>
    </source>
</evidence>
<dbReference type="PROSITE" id="PS51704">
    <property type="entry name" value="GP_PDE"/>
    <property type="match status" value="1"/>
</dbReference>
<dbReference type="InterPro" id="IPR030395">
    <property type="entry name" value="GP_PDE_dom"/>
</dbReference>
<gene>
    <name evidence="3" type="ORF">AO090011000867</name>
</gene>
<dbReference type="PANTHER" id="PTHR22958">
    <property type="entry name" value="GLYCEROPHOSPHORYL DIESTER PHOSPHODIESTERASE"/>
    <property type="match status" value="1"/>
</dbReference>
<name>Q2TZF9_ASPOR</name>
<dbReference type="Gene3D" id="3.20.20.190">
    <property type="entry name" value="Phosphatidylinositol (PI) phosphodiesterase"/>
    <property type="match status" value="1"/>
</dbReference>
<dbReference type="InterPro" id="IPR017946">
    <property type="entry name" value="PLC-like_Pdiesterase_TIM-brl"/>
</dbReference>